<keyword evidence="2" id="KW-1185">Reference proteome</keyword>
<dbReference type="PANTHER" id="PTHR28181">
    <property type="entry name" value="UPF0655 PROTEIN YCR015C"/>
    <property type="match status" value="1"/>
</dbReference>
<organism evidence="1 2">
    <name type="scientific">Zasmidium cellare ATCC 36951</name>
    <dbReference type="NCBI Taxonomy" id="1080233"/>
    <lineage>
        <taxon>Eukaryota</taxon>
        <taxon>Fungi</taxon>
        <taxon>Dikarya</taxon>
        <taxon>Ascomycota</taxon>
        <taxon>Pezizomycotina</taxon>
        <taxon>Dothideomycetes</taxon>
        <taxon>Dothideomycetidae</taxon>
        <taxon>Mycosphaerellales</taxon>
        <taxon>Mycosphaerellaceae</taxon>
        <taxon>Zasmidium</taxon>
    </lineage>
</organism>
<evidence type="ECO:0000313" key="1">
    <source>
        <dbReference type="EMBL" id="KAF2168964.1"/>
    </source>
</evidence>
<sequence length="309" mass="34887">MAPRRLHGPTKLIIDFDGTLTVNDTMAILGRLPNNPPISWRETSEAYMRDYQVFKDTPYPWKNYDEEEYSGWLASRKWVEQRSAQRVQDAGFFRGVTRQDVHGIVVAALDDGSLLLRDGWLDLFELFVTGQEEEQPTSASSISIISVNWSESFIRRALWQAAQRSSHAYKAAICHYIDRMEIYANEIEGLDTPEGSSGVVCRESGQDIRTSDDKLGYMPDTSSAPVDGSSSLIVYLGDSSTDFDCLLTAHVGVWVSDVSFEQHQQAFKETFKPFNGFVPEPLSNESITTDMICWSPDLHQVLNLLTKPR</sequence>
<dbReference type="InterPro" id="IPR036412">
    <property type="entry name" value="HAD-like_sf"/>
</dbReference>
<dbReference type="Proteomes" id="UP000799537">
    <property type="component" value="Unassembled WGS sequence"/>
</dbReference>
<dbReference type="EMBL" id="ML993589">
    <property type="protein sequence ID" value="KAF2168964.1"/>
    <property type="molecule type" value="Genomic_DNA"/>
</dbReference>
<reference evidence="1" key="1">
    <citation type="journal article" date="2020" name="Stud. Mycol.">
        <title>101 Dothideomycetes genomes: a test case for predicting lifestyles and emergence of pathogens.</title>
        <authorList>
            <person name="Haridas S."/>
            <person name="Albert R."/>
            <person name="Binder M."/>
            <person name="Bloem J."/>
            <person name="Labutti K."/>
            <person name="Salamov A."/>
            <person name="Andreopoulos B."/>
            <person name="Baker S."/>
            <person name="Barry K."/>
            <person name="Bills G."/>
            <person name="Bluhm B."/>
            <person name="Cannon C."/>
            <person name="Castanera R."/>
            <person name="Culley D."/>
            <person name="Daum C."/>
            <person name="Ezra D."/>
            <person name="Gonzalez J."/>
            <person name="Henrissat B."/>
            <person name="Kuo A."/>
            <person name="Liang C."/>
            <person name="Lipzen A."/>
            <person name="Lutzoni F."/>
            <person name="Magnuson J."/>
            <person name="Mondo S."/>
            <person name="Nolan M."/>
            <person name="Ohm R."/>
            <person name="Pangilinan J."/>
            <person name="Park H.-J."/>
            <person name="Ramirez L."/>
            <person name="Alfaro M."/>
            <person name="Sun H."/>
            <person name="Tritt A."/>
            <person name="Yoshinaga Y."/>
            <person name="Zwiers L.-H."/>
            <person name="Turgeon B."/>
            <person name="Goodwin S."/>
            <person name="Spatafora J."/>
            <person name="Crous P."/>
            <person name="Grigoriev I."/>
        </authorList>
    </citation>
    <scope>NUCLEOTIDE SEQUENCE</scope>
    <source>
        <strain evidence="1">ATCC 36951</strain>
    </source>
</reference>
<accession>A0A6A6CP95</accession>
<protein>
    <submittedName>
        <fullName evidence="1">Uncharacterized protein</fullName>
    </submittedName>
</protein>
<evidence type="ECO:0000313" key="2">
    <source>
        <dbReference type="Proteomes" id="UP000799537"/>
    </source>
</evidence>
<dbReference type="SUPFAM" id="SSF56784">
    <property type="entry name" value="HAD-like"/>
    <property type="match status" value="1"/>
</dbReference>
<dbReference type="AlphaFoldDB" id="A0A6A6CP95"/>
<proteinExistence type="predicted"/>
<dbReference type="GeneID" id="54558917"/>
<dbReference type="PANTHER" id="PTHR28181:SF1">
    <property type="entry name" value="COLD TOLERANCE PROTEIN 1"/>
    <property type="match status" value="1"/>
</dbReference>
<dbReference type="InterPro" id="IPR050849">
    <property type="entry name" value="HAD-like_hydrolase_phosphatase"/>
</dbReference>
<dbReference type="RefSeq" id="XP_033669853.1">
    <property type="nucleotide sequence ID" value="XM_033805645.1"/>
</dbReference>
<name>A0A6A6CP95_ZASCE</name>
<dbReference type="OrthoDB" id="10255128at2759"/>
<gene>
    <name evidence="1" type="ORF">M409DRAFT_20977</name>
</gene>